<evidence type="ECO:0000313" key="3">
    <source>
        <dbReference type="Proteomes" id="UP001066276"/>
    </source>
</evidence>
<feature type="compositionally biased region" description="Polar residues" evidence="1">
    <location>
        <begin position="148"/>
        <end position="160"/>
    </location>
</feature>
<protein>
    <submittedName>
        <fullName evidence="2">Uncharacterized protein</fullName>
    </submittedName>
</protein>
<organism evidence="2 3">
    <name type="scientific">Pleurodeles waltl</name>
    <name type="common">Iberian ribbed newt</name>
    <dbReference type="NCBI Taxonomy" id="8319"/>
    <lineage>
        <taxon>Eukaryota</taxon>
        <taxon>Metazoa</taxon>
        <taxon>Chordata</taxon>
        <taxon>Craniata</taxon>
        <taxon>Vertebrata</taxon>
        <taxon>Euteleostomi</taxon>
        <taxon>Amphibia</taxon>
        <taxon>Batrachia</taxon>
        <taxon>Caudata</taxon>
        <taxon>Salamandroidea</taxon>
        <taxon>Salamandridae</taxon>
        <taxon>Pleurodelinae</taxon>
        <taxon>Pleurodeles</taxon>
    </lineage>
</organism>
<name>A0AAV7QSJ6_PLEWA</name>
<gene>
    <name evidence="2" type="ORF">NDU88_009292</name>
</gene>
<sequence>MCRCSKWVSTTPDAPSVRHTVALAGSAPQQLSQQPGPLLGPGDPVTHVPVVSSYSGGRGQRARTQPRPPSHRPPRPREHKVFLDQPRGSPPAHQWPPGGMGAASSSQPRPLTRSLRLPALTWRQAPGRGARRPPPTRSARLAPGSASARVTHTGPRSRSPSICRGGRPTITGEVWAPPEQTDQACAIFGFVATPPS</sequence>
<evidence type="ECO:0000256" key="1">
    <source>
        <dbReference type="SAM" id="MobiDB-lite"/>
    </source>
</evidence>
<evidence type="ECO:0000313" key="2">
    <source>
        <dbReference type="EMBL" id="KAJ1142980.1"/>
    </source>
</evidence>
<feature type="region of interest" description="Disordered" evidence="1">
    <location>
        <begin position="22"/>
        <end position="169"/>
    </location>
</feature>
<dbReference type="EMBL" id="JANPWB010000010">
    <property type="protein sequence ID" value="KAJ1142980.1"/>
    <property type="molecule type" value="Genomic_DNA"/>
</dbReference>
<proteinExistence type="predicted"/>
<reference evidence="2" key="1">
    <citation type="journal article" date="2022" name="bioRxiv">
        <title>Sequencing and chromosome-scale assembly of the giantPleurodeles waltlgenome.</title>
        <authorList>
            <person name="Brown T."/>
            <person name="Elewa A."/>
            <person name="Iarovenko S."/>
            <person name="Subramanian E."/>
            <person name="Araus A.J."/>
            <person name="Petzold A."/>
            <person name="Susuki M."/>
            <person name="Suzuki K.-i.T."/>
            <person name="Hayashi T."/>
            <person name="Toyoda A."/>
            <person name="Oliveira C."/>
            <person name="Osipova E."/>
            <person name="Leigh N.D."/>
            <person name="Simon A."/>
            <person name="Yun M.H."/>
        </authorList>
    </citation>
    <scope>NUCLEOTIDE SEQUENCE</scope>
    <source>
        <strain evidence="2">20211129_DDA</strain>
        <tissue evidence="2">Liver</tissue>
    </source>
</reference>
<dbReference type="AlphaFoldDB" id="A0AAV7QSJ6"/>
<keyword evidence="3" id="KW-1185">Reference proteome</keyword>
<comment type="caution">
    <text evidence="2">The sequence shown here is derived from an EMBL/GenBank/DDBJ whole genome shotgun (WGS) entry which is preliminary data.</text>
</comment>
<accession>A0AAV7QSJ6</accession>
<feature type="compositionally biased region" description="Low complexity" evidence="1">
    <location>
        <begin position="22"/>
        <end position="42"/>
    </location>
</feature>
<dbReference type="Proteomes" id="UP001066276">
    <property type="component" value="Chromosome 6"/>
</dbReference>